<evidence type="ECO:0000256" key="2">
    <source>
        <dbReference type="ARBA" id="ARBA00010352"/>
    </source>
</evidence>
<evidence type="ECO:0000313" key="5">
    <source>
        <dbReference type="EMBL" id="KGL84166.1"/>
    </source>
</evidence>
<accession>A0A099ZQM6</accession>
<feature type="non-terminal residue" evidence="5">
    <location>
        <position position="77"/>
    </location>
</feature>
<dbReference type="Gene3D" id="2.10.70.10">
    <property type="entry name" value="Complement Module, domain 1"/>
    <property type="match status" value="1"/>
</dbReference>
<dbReference type="STRING" id="94827.A0A099ZQM6"/>
<evidence type="ECO:0000313" key="6">
    <source>
        <dbReference type="Proteomes" id="UP000053641"/>
    </source>
</evidence>
<comment type="subcellular location">
    <subcellularLocation>
        <location evidence="1">Secreted</location>
    </subcellularLocation>
</comment>
<evidence type="ECO:0000256" key="3">
    <source>
        <dbReference type="ARBA" id="ARBA00022525"/>
    </source>
</evidence>
<keyword evidence="6" id="KW-1185">Reference proteome</keyword>
<proteinExistence type="inferred from homology"/>
<dbReference type="Pfam" id="PF05825">
    <property type="entry name" value="PSP94"/>
    <property type="match status" value="1"/>
</dbReference>
<dbReference type="PANTHER" id="PTHR10500:SF7">
    <property type="entry name" value="BETA-MICROSEMINOPROTEIN"/>
    <property type="match status" value="1"/>
</dbReference>
<feature type="non-terminal residue" evidence="5">
    <location>
        <position position="1"/>
    </location>
</feature>
<dbReference type="Gene3D" id="2.20.25.590">
    <property type="match status" value="1"/>
</dbReference>
<name>A0A099ZQM6_TINGU</name>
<reference evidence="5 6" key="1">
    <citation type="submission" date="2014-06" db="EMBL/GenBank/DDBJ databases">
        <title>Genome evolution of avian class.</title>
        <authorList>
            <person name="Zhang G."/>
            <person name="Li C."/>
        </authorList>
    </citation>
    <scope>NUCLEOTIDE SEQUENCE [LARGE SCALE GENOMIC DNA]</scope>
    <source>
        <strain evidence="5">BGI_N309</strain>
    </source>
</reference>
<dbReference type="Proteomes" id="UP000053641">
    <property type="component" value="Unassembled WGS sequence"/>
</dbReference>
<sequence length="77" mass="8670">CIDPKGKIRQFGSQWRTENCLDCSCGEDGTRCCSSYATPVDFDGEKCERIFHKQTCSYQVVEKADHTKECPVSAWVG</sequence>
<evidence type="ECO:0000256" key="1">
    <source>
        <dbReference type="ARBA" id="ARBA00004613"/>
    </source>
</evidence>
<dbReference type="InterPro" id="IPR008735">
    <property type="entry name" value="PSP94"/>
</dbReference>
<keyword evidence="3" id="KW-0964">Secreted</keyword>
<dbReference type="EMBL" id="KL897072">
    <property type="protein sequence ID" value="KGL84166.1"/>
    <property type="molecule type" value="Genomic_DNA"/>
</dbReference>
<dbReference type="PANTHER" id="PTHR10500">
    <property type="entry name" value="BETA-MICROSEMINOPROTEIN"/>
    <property type="match status" value="1"/>
</dbReference>
<comment type="similarity">
    <text evidence="2">Belongs to the beta-microseminoprotein family.</text>
</comment>
<dbReference type="AlphaFoldDB" id="A0A099ZQM6"/>
<protein>
    <submittedName>
        <fullName evidence="5">Beta-microseminoprotein J1</fullName>
    </submittedName>
</protein>
<evidence type="ECO:0000256" key="4">
    <source>
        <dbReference type="ARBA" id="ARBA00023157"/>
    </source>
</evidence>
<gene>
    <name evidence="5" type="ORF">N309_12922</name>
</gene>
<keyword evidence="4" id="KW-1015">Disulfide bond</keyword>
<organism evidence="5 6">
    <name type="scientific">Tinamus guttatus</name>
    <name type="common">White-throated tinamou</name>
    <dbReference type="NCBI Taxonomy" id="94827"/>
    <lineage>
        <taxon>Eukaryota</taxon>
        <taxon>Metazoa</taxon>
        <taxon>Chordata</taxon>
        <taxon>Craniata</taxon>
        <taxon>Vertebrata</taxon>
        <taxon>Euteleostomi</taxon>
        <taxon>Archelosauria</taxon>
        <taxon>Archosauria</taxon>
        <taxon>Dinosauria</taxon>
        <taxon>Saurischia</taxon>
        <taxon>Theropoda</taxon>
        <taxon>Coelurosauria</taxon>
        <taxon>Aves</taxon>
        <taxon>Palaeognathae</taxon>
        <taxon>Tinamiformes</taxon>
        <taxon>Tinamidae</taxon>
        <taxon>Tinamus</taxon>
    </lineage>
</organism>
<dbReference type="GO" id="GO:0005576">
    <property type="term" value="C:extracellular region"/>
    <property type="evidence" value="ECO:0007669"/>
    <property type="project" value="UniProtKB-SubCell"/>
</dbReference>